<dbReference type="InterPro" id="IPR002735">
    <property type="entry name" value="Transl_init_fac_IF2/IF5_dom"/>
</dbReference>
<keyword evidence="4" id="KW-0597">Phosphoprotein</keyword>
<dbReference type="Pfam" id="PF01873">
    <property type="entry name" value="eIF-5_eIF-2B"/>
    <property type="match status" value="1"/>
</dbReference>
<evidence type="ECO:0000256" key="4">
    <source>
        <dbReference type="ARBA" id="ARBA00022553"/>
    </source>
</evidence>
<dbReference type="GO" id="GO:0005829">
    <property type="term" value="C:cytosol"/>
    <property type="evidence" value="ECO:0007669"/>
    <property type="project" value="TreeGrafter"/>
</dbReference>
<reference evidence="10" key="2">
    <citation type="submission" date="2025-08" db="UniProtKB">
        <authorList>
            <consortium name="Ensembl"/>
        </authorList>
    </citation>
    <scope>IDENTIFICATION</scope>
</reference>
<dbReference type="OMA" id="YRYKMEK"/>
<organism evidence="10 11">
    <name type="scientific">Ciona savignyi</name>
    <name type="common">Pacific transparent sea squirt</name>
    <dbReference type="NCBI Taxonomy" id="51511"/>
    <lineage>
        <taxon>Eukaryota</taxon>
        <taxon>Metazoa</taxon>
        <taxon>Chordata</taxon>
        <taxon>Tunicata</taxon>
        <taxon>Ascidiacea</taxon>
        <taxon>Phlebobranchia</taxon>
        <taxon>Cionidae</taxon>
        <taxon>Ciona</taxon>
    </lineage>
</organism>
<feature type="compositionally biased region" description="Basic and acidic residues" evidence="8">
    <location>
        <begin position="147"/>
        <end position="172"/>
    </location>
</feature>
<dbReference type="Gene3D" id="2.20.25.350">
    <property type="match status" value="1"/>
</dbReference>
<dbReference type="AlphaFoldDB" id="H2ZBE6"/>
<dbReference type="Proteomes" id="UP000007875">
    <property type="component" value="Unassembled WGS sequence"/>
</dbReference>
<dbReference type="Ensembl" id="ENSCSAVT00000015085.1">
    <property type="protein sequence ID" value="ENSCSAVP00000014911.1"/>
    <property type="gene ID" value="ENSCSAVG00000008729.1"/>
</dbReference>
<protein>
    <recommendedName>
        <fullName evidence="2">Eukaryotic translation initiation factor 5</fullName>
    </recommendedName>
</protein>
<dbReference type="SUPFAM" id="SSF100966">
    <property type="entry name" value="Translation initiation factor 2 beta, aIF2beta, N-terminal domain"/>
    <property type="match status" value="1"/>
</dbReference>
<feature type="region of interest" description="Disordered" evidence="8">
    <location>
        <begin position="147"/>
        <end position="196"/>
    </location>
</feature>
<dbReference type="PANTHER" id="PTHR23001">
    <property type="entry name" value="EUKARYOTIC TRANSLATION INITIATION FACTOR"/>
    <property type="match status" value="1"/>
</dbReference>
<evidence type="ECO:0000313" key="11">
    <source>
        <dbReference type="Proteomes" id="UP000007875"/>
    </source>
</evidence>
<dbReference type="InterPro" id="IPR016190">
    <property type="entry name" value="Transl_init_fac_IF2/IF5_Zn-bd"/>
</dbReference>
<sequence>MAMLNVNRDVQDVFYRYKMPCIIAKVEGKGNGVKTVIVNMSDVAKAVGRPATYACKFFGCELGAQTQFDLKNDRYIVNGSHESSRLQDMLDIFIKKFILCAECDNPETTMIVKRGTIGLVCKACGNQSLVDLRHKLCTYIIKNPPQKDKKEKATKPTKGRERGHSSEEDNQNHQKKNGNKENNNVTNGVNDSFGDDDWSVDVSEAAVAARMNEITSGAATLALTDDLERTPSERANMLYGFIKKRINAGTIMDASKDIATEAERLDMKSKAPLILVELLCNENMREQFKTYRNHFLRLCHGNKKAQKALLGAFEKTVELHQEALLPKVAHIIKDLYDQDIVDEEVIIEWGEHPSKKYVSKELSKAIHKKAEPVINWLKEAEEESSEEEEEVIEEIPTSNGNHANGDAQPSDEVDDGDIDIDDI</sequence>
<keyword evidence="5" id="KW-0547">Nucleotide-binding</keyword>
<keyword evidence="7" id="KW-0342">GTP-binding</keyword>
<feature type="domain" description="W2" evidence="9">
    <location>
        <begin position="228"/>
        <end position="387"/>
    </location>
</feature>
<dbReference type="GO" id="GO:0005092">
    <property type="term" value="F:GDP-dissociation inhibitor activity"/>
    <property type="evidence" value="ECO:0007669"/>
    <property type="project" value="TreeGrafter"/>
</dbReference>
<name>H2ZBE6_CIOSA</name>
<evidence type="ECO:0000313" key="10">
    <source>
        <dbReference type="Ensembl" id="ENSCSAVP00000014911.1"/>
    </source>
</evidence>
<dbReference type="GO" id="GO:0003743">
    <property type="term" value="F:translation initiation factor activity"/>
    <property type="evidence" value="ECO:0007669"/>
    <property type="project" value="UniProtKB-KW"/>
</dbReference>
<reference evidence="11" key="1">
    <citation type="submission" date="2003-08" db="EMBL/GenBank/DDBJ databases">
        <authorList>
            <person name="Birren B."/>
            <person name="Nusbaum C."/>
            <person name="Abebe A."/>
            <person name="Abouelleil A."/>
            <person name="Adekoya E."/>
            <person name="Ait-zahra M."/>
            <person name="Allen N."/>
            <person name="Allen T."/>
            <person name="An P."/>
            <person name="Anderson M."/>
            <person name="Anderson S."/>
            <person name="Arachchi H."/>
            <person name="Armbruster J."/>
            <person name="Bachantsang P."/>
            <person name="Baldwin J."/>
            <person name="Barry A."/>
            <person name="Bayul T."/>
            <person name="Blitshsteyn B."/>
            <person name="Bloom T."/>
            <person name="Blye J."/>
            <person name="Boguslavskiy L."/>
            <person name="Borowsky M."/>
            <person name="Boukhgalter B."/>
            <person name="Brunache A."/>
            <person name="Butler J."/>
            <person name="Calixte N."/>
            <person name="Calvo S."/>
            <person name="Camarata J."/>
            <person name="Campo K."/>
            <person name="Chang J."/>
            <person name="Cheshatsang Y."/>
            <person name="Citroen M."/>
            <person name="Collymore A."/>
            <person name="Considine T."/>
            <person name="Cook A."/>
            <person name="Cooke P."/>
            <person name="Corum B."/>
            <person name="Cuomo C."/>
            <person name="David R."/>
            <person name="Dawoe T."/>
            <person name="Degray S."/>
            <person name="Dodge S."/>
            <person name="Dooley K."/>
            <person name="Dorje P."/>
            <person name="Dorjee K."/>
            <person name="Dorris L."/>
            <person name="Duffey N."/>
            <person name="Dupes A."/>
            <person name="Elkins T."/>
            <person name="Engels R."/>
            <person name="Erickson J."/>
            <person name="Farina A."/>
            <person name="Faro S."/>
            <person name="Ferreira P."/>
            <person name="Fischer H."/>
            <person name="Fitzgerald M."/>
            <person name="Foley K."/>
            <person name="Gage D."/>
            <person name="Galagan J."/>
            <person name="Gearin G."/>
            <person name="Gnerre S."/>
            <person name="Gnirke A."/>
            <person name="Goyette A."/>
            <person name="Graham J."/>
            <person name="Grandbois E."/>
            <person name="Gyaltsen K."/>
            <person name="Hafez N."/>
            <person name="Hagopian D."/>
            <person name="Hagos B."/>
            <person name="Hall J."/>
            <person name="Hatcher B."/>
            <person name="Heller A."/>
            <person name="Higgins H."/>
            <person name="Honan T."/>
            <person name="Horn A."/>
            <person name="Houde N."/>
            <person name="Hughes L."/>
            <person name="Hulme W."/>
            <person name="Husby E."/>
            <person name="Iliev I."/>
            <person name="Jaffe D."/>
            <person name="Jones C."/>
            <person name="Kamal M."/>
            <person name="Kamat A."/>
            <person name="Kamvysselis M."/>
            <person name="Karlsson E."/>
            <person name="Kells C."/>
            <person name="Kieu A."/>
            <person name="Kisner P."/>
            <person name="Kodira C."/>
            <person name="Kulbokas E."/>
            <person name="Labutti K."/>
            <person name="Lama D."/>
            <person name="Landers T."/>
            <person name="Leger J."/>
            <person name="Levine S."/>
            <person name="Lewis D."/>
            <person name="Lewis T."/>
            <person name="Lindblad-toh K."/>
            <person name="Liu X."/>
            <person name="Lokyitsang T."/>
            <person name="Lokyitsang Y."/>
            <person name="Lucien O."/>
            <person name="Lui A."/>
            <person name="Ma L.J."/>
            <person name="Mabbitt R."/>
            <person name="Macdonald J."/>
            <person name="Maclean C."/>
            <person name="Major J."/>
            <person name="Manning J."/>
            <person name="Marabella R."/>
            <person name="Maru K."/>
            <person name="Matthews C."/>
            <person name="Mauceli E."/>
            <person name="Mccarthy M."/>
            <person name="Mcdonough S."/>
            <person name="Mcghee T."/>
            <person name="Meldrim J."/>
            <person name="Meneus L."/>
            <person name="Mesirov J."/>
            <person name="Mihalev A."/>
            <person name="Mihova T."/>
            <person name="Mikkelsen T."/>
            <person name="Mlenga V."/>
            <person name="Moru K."/>
            <person name="Mozes J."/>
            <person name="Mulrain L."/>
            <person name="Munson G."/>
            <person name="Naylor J."/>
            <person name="Newes C."/>
            <person name="Nguyen C."/>
            <person name="Nguyen N."/>
            <person name="Nguyen T."/>
            <person name="Nicol R."/>
            <person name="Nielsen C."/>
            <person name="Nizzari M."/>
            <person name="Norbu C."/>
            <person name="Norbu N."/>
            <person name="O'donnell P."/>
            <person name="Okoawo O."/>
            <person name="O'leary S."/>
            <person name="Omotosho B."/>
            <person name="O'neill K."/>
            <person name="Osman S."/>
            <person name="Parker S."/>
            <person name="Perrin D."/>
            <person name="Phunkhang P."/>
            <person name="Piqani B."/>
            <person name="Purcell S."/>
            <person name="Rachupka T."/>
            <person name="Ramasamy U."/>
            <person name="Rameau R."/>
            <person name="Ray V."/>
            <person name="Raymond C."/>
            <person name="Retta R."/>
            <person name="Richardson S."/>
            <person name="Rise C."/>
            <person name="Rodriguez J."/>
            <person name="Rogers J."/>
            <person name="Rogov P."/>
            <person name="Rutman M."/>
            <person name="Schupbach R."/>
            <person name="Seaman C."/>
            <person name="Settipalli S."/>
            <person name="Sharpe T."/>
            <person name="Sheridan J."/>
            <person name="Sherpa N."/>
            <person name="Shi J."/>
            <person name="Smirnov S."/>
            <person name="Smith C."/>
            <person name="Sougnez C."/>
            <person name="Spencer B."/>
            <person name="Stalker J."/>
            <person name="Stange-thomann N."/>
            <person name="Stavropoulos S."/>
            <person name="Stetson K."/>
            <person name="Stone C."/>
            <person name="Stone S."/>
            <person name="Stubbs M."/>
            <person name="Talamas J."/>
            <person name="Tchuinga P."/>
            <person name="Tenzing P."/>
            <person name="Tesfaye S."/>
            <person name="Theodore J."/>
            <person name="Thoulutsang Y."/>
            <person name="Topham K."/>
            <person name="Towey S."/>
            <person name="Tsamla T."/>
            <person name="Tsomo N."/>
            <person name="Vallee D."/>
            <person name="Vassiliev H."/>
            <person name="Venkataraman V."/>
            <person name="Vinson J."/>
            <person name="Vo A."/>
            <person name="Wade C."/>
            <person name="Wang S."/>
            <person name="Wangchuk T."/>
            <person name="Wangdi T."/>
            <person name="Whittaker C."/>
            <person name="Wilkinson J."/>
            <person name="Wu Y."/>
            <person name="Wyman D."/>
            <person name="Yadav S."/>
            <person name="Yang S."/>
            <person name="Yang X."/>
            <person name="Yeager S."/>
            <person name="Yee E."/>
            <person name="Young G."/>
            <person name="Zainoun J."/>
            <person name="Zembeck L."/>
            <person name="Zimmer A."/>
            <person name="Zody M."/>
            <person name="Lander E."/>
        </authorList>
    </citation>
    <scope>NUCLEOTIDE SEQUENCE [LARGE SCALE GENOMIC DNA]</scope>
</reference>
<feature type="compositionally biased region" description="Acidic residues" evidence="8">
    <location>
        <begin position="409"/>
        <end position="423"/>
    </location>
</feature>
<dbReference type="STRING" id="51511.ENSCSAVP00000014911"/>
<dbReference type="CDD" id="cd11561">
    <property type="entry name" value="W2_eIF5"/>
    <property type="match status" value="1"/>
</dbReference>
<reference evidence="10" key="3">
    <citation type="submission" date="2025-09" db="UniProtKB">
        <authorList>
            <consortium name="Ensembl"/>
        </authorList>
    </citation>
    <scope>IDENTIFICATION</scope>
</reference>
<dbReference type="PANTHER" id="PTHR23001:SF7">
    <property type="entry name" value="EUKARYOTIC TRANSLATION INITIATION FACTOR 5"/>
    <property type="match status" value="1"/>
</dbReference>
<dbReference type="InterPro" id="IPR045196">
    <property type="entry name" value="IF2/IF5"/>
</dbReference>
<dbReference type="FunCoup" id="H2ZBE6">
    <property type="interactions" value="792"/>
</dbReference>
<dbReference type="FunFam" id="3.30.30.170:FF:000002">
    <property type="entry name" value="Eukaryotic translation initiation factor 5"/>
    <property type="match status" value="1"/>
</dbReference>
<evidence type="ECO:0000256" key="2">
    <source>
        <dbReference type="ARBA" id="ARBA00018059"/>
    </source>
</evidence>
<evidence type="ECO:0000256" key="3">
    <source>
        <dbReference type="ARBA" id="ARBA00022540"/>
    </source>
</evidence>
<comment type="similarity">
    <text evidence="1">Belongs to the eIF-2-beta/eIF-5 family.</text>
</comment>
<accession>H2ZBE6</accession>
<dbReference type="FunFam" id="2.20.25.350:FF:000001">
    <property type="entry name" value="Eukaryotic translation initiation factor 5"/>
    <property type="match status" value="1"/>
</dbReference>
<dbReference type="eggNOG" id="KOG2767">
    <property type="taxonomic scope" value="Eukaryota"/>
</dbReference>
<dbReference type="GeneTree" id="ENSGT00390000016478"/>
<evidence type="ECO:0000256" key="6">
    <source>
        <dbReference type="ARBA" id="ARBA00022917"/>
    </source>
</evidence>
<keyword evidence="11" id="KW-1185">Reference proteome</keyword>
<evidence type="ECO:0000256" key="5">
    <source>
        <dbReference type="ARBA" id="ARBA00022741"/>
    </source>
</evidence>
<dbReference type="InParanoid" id="H2ZBE6"/>
<proteinExistence type="inferred from homology"/>
<dbReference type="PROSITE" id="PS51363">
    <property type="entry name" value="W2"/>
    <property type="match status" value="1"/>
</dbReference>
<dbReference type="Gene3D" id="3.30.30.170">
    <property type="match status" value="1"/>
</dbReference>
<dbReference type="SUPFAM" id="SSF75689">
    <property type="entry name" value="Zinc-binding domain of translation initiation factor 2 beta"/>
    <property type="match status" value="1"/>
</dbReference>
<evidence type="ECO:0000256" key="8">
    <source>
        <dbReference type="SAM" id="MobiDB-lite"/>
    </source>
</evidence>
<feature type="compositionally biased region" description="Acidic residues" evidence="8">
    <location>
        <begin position="380"/>
        <end position="393"/>
    </location>
</feature>
<dbReference type="SUPFAM" id="SSF48371">
    <property type="entry name" value="ARM repeat"/>
    <property type="match status" value="1"/>
</dbReference>
<keyword evidence="3" id="KW-0396">Initiation factor</keyword>
<feature type="region of interest" description="Disordered" evidence="8">
    <location>
        <begin position="380"/>
        <end position="423"/>
    </location>
</feature>
<dbReference type="GO" id="GO:0005525">
    <property type="term" value="F:GTP binding"/>
    <property type="evidence" value="ECO:0007669"/>
    <property type="project" value="UniProtKB-KW"/>
</dbReference>
<dbReference type="InterPro" id="IPR016189">
    <property type="entry name" value="Transl_init_fac_IF2/IF5_N"/>
</dbReference>
<evidence type="ECO:0000256" key="7">
    <source>
        <dbReference type="ARBA" id="ARBA00023134"/>
    </source>
</evidence>
<dbReference type="GO" id="GO:0071074">
    <property type="term" value="F:eukaryotic initiation factor eIF2 binding"/>
    <property type="evidence" value="ECO:0007669"/>
    <property type="project" value="TreeGrafter"/>
</dbReference>
<evidence type="ECO:0000256" key="1">
    <source>
        <dbReference type="ARBA" id="ARBA00010397"/>
    </source>
</evidence>
<dbReference type="InterPro" id="IPR003307">
    <property type="entry name" value="W2_domain"/>
</dbReference>
<evidence type="ECO:0000259" key="9">
    <source>
        <dbReference type="PROSITE" id="PS51363"/>
    </source>
</evidence>
<keyword evidence="6" id="KW-0648">Protein biosynthesis</keyword>
<dbReference type="Gene3D" id="1.25.40.180">
    <property type="match status" value="1"/>
</dbReference>
<dbReference type="Pfam" id="PF02020">
    <property type="entry name" value="W2"/>
    <property type="match status" value="1"/>
</dbReference>
<dbReference type="InterPro" id="IPR016024">
    <property type="entry name" value="ARM-type_fold"/>
</dbReference>
<dbReference type="GO" id="GO:0001732">
    <property type="term" value="P:formation of cytoplasmic translation initiation complex"/>
    <property type="evidence" value="ECO:0007669"/>
    <property type="project" value="TreeGrafter"/>
</dbReference>
<dbReference type="SMART" id="SM00515">
    <property type="entry name" value="eIF5C"/>
    <property type="match status" value="1"/>
</dbReference>
<dbReference type="SMART" id="SM00653">
    <property type="entry name" value="eIF2B_5"/>
    <property type="match status" value="1"/>
</dbReference>
<feature type="compositionally biased region" description="Low complexity" evidence="8">
    <location>
        <begin position="180"/>
        <end position="190"/>
    </location>
</feature>
<dbReference type="FunFam" id="1.25.40.180:FF:000018">
    <property type="entry name" value="eukaryotic translation initiation factor 5"/>
    <property type="match status" value="1"/>
</dbReference>